<proteinExistence type="predicted"/>
<evidence type="ECO:0000259" key="3">
    <source>
        <dbReference type="Pfam" id="PF10536"/>
    </source>
</evidence>
<feature type="domain" description="Transposase MuDR plant" evidence="2">
    <location>
        <begin position="281"/>
        <end position="347"/>
    </location>
</feature>
<dbReference type="GO" id="GO:0010073">
    <property type="term" value="P:meristem maintenance"/>
    <property type="evidence" value="ECO:0007669"/>
    <property type="project" value="InterPro"/>
</dbReference>
<accession>A0A438FQZ6</accession>
<dbReference type="EMBL" id="QGNW01000775">
    <property type="protein sequence ID" value="RVW62376.1"/>
    <property type="molecule type" value="Genomic_DNA"/>
</dbReference>
<dbReference type="Pfam" id="PF03108">
    <property type="entry name" value="DBD_Tnp_Mut"/>
    <property type="match status" value="1"/>
</dbReference>
<dbReference type="InterPro" id="IPR019557">
    <property type="entry name" value="AminoTfrase-like_pln_mobile"/>
</dbReference>
<dbReference type="InterPro" id="IPR044824">
    <property type="entry name" value="MAIN-like"/>
</dbReference>
<dbReference type="PANTHER" id="PTHR46033:SF8">
    <property type="entry name" value="PROTEIN MAINTENANCE OF MERISTEMS-LIKE"/>
    <property type="match status" value="1"/>
</dbReference>
<reference evidence="4 5" key="1">
    <citation type="journal article" date="2018" name="PLoS Genet.">
        <title>Population sequencing reveals clonal diversity and ancestral inbreeding in the grapevine cultivar Chardonnay.</title>
        <authorList>
            <person name="Roach M.J."/>
            <person name="Johnson D.L."/>
            <person name="Bohlmann J."/>
            <person name="van Vuuren H.J."/>
            <person name="Jones S.J."/>
            <person name="Pretorius I.S."/>
            <person name="Schmidt S.A."/>
            <person name="Borneman A.R."/>
        </authorList>
    </citation>
    <scope>NUCLEOTIDE SEQUENCE [LARGE SCALE GENOMIC DNA]</scope>
    <source>
        <strain evidence="5">cv. Chardonnay</strain>
        <tissue evidence="4">Leaf</tissue>
    </source>
</reference>
<evidence type="ECO:0000313" key="5">
    <source>
        <dbReference type="Proteomes" id="UP000288805"/>
    </source>
</evidence>
<feature type="region of interest" description="Disordered" evidence="1">
    <location>
        <begin position="159"/>
        <end position="178"/>
    </location>
</feature>
<evidence type="ECO:0000256" key="1">
    <source>
        <dbReference type="SAM" id="MobiDB-lite"/>
    </source>
</evidence>
<dbReference type="Proteomes" id="UP000288805">
    <property type="component" value="Unassembled WGS sequence"/>
</dbReference>
<dbReference type="Pfam" id="PF10536">
    <property type="entry name" value="PMD"/>
    <property type="match status" value="1"/>
</dbReference>
<evidence type="ECO:0000313" key="4">
    <source>
        <dbReference type="EMBL" id="RVW62376.1"/>
    </source>
</evidence>
<sequence>MSKSIVPVICFCKGKILRTETDVKYIGDLAVIVPLDVPVRSTYEHLLSMIYSRTGIDKKQFQLLLNCRYPLKRENRFQPYPIWDDNSLSQMLKLVNTFGMDEIELYIEQVSVQPRERGQFLGNFTQLLLGQNDNVEEFEYGCGPSSVPVAMTYECRVDENEEECESQEGDDQSERAEDVQHDGDGVFEFIDEENNNVNVVSSFLALHEAMESEQGRYVSMDRECCDMSNNPDPDDPIEYSPVQYHSAPSLQFENVENIGNAVSSDWTPWGNTNIGNSSGKFMVGQVFNSKADLQHVAKLYSLSQHQEYVVVSSTTKLLVLRCKKAEQSQCPWKLRAMVVKGTTSFAINKYNGPHKCVNPCLNRDHQQLDSNLIAAHIQGMIKAQFTLSVVAIQASIVEKFGYQISYKKASKAKLKALTNLFGDFYKSYAELPHFFIALEQANLGCVVISKTFPDIMENTKIFQRVFWTFQPSIKGFKHCRSVLSIDGTHLYGKYKGTLMVAMGCDGNNQLFPLDFALTEDRHPGIMATMSDVHLGWFEPYAYHKVCMRHLASNFMTRFKDKILKNLMCRAALATKIEKFNKHMNTIGRINAAAQQWLEAIPFEKWALSHDRGRSYFVVRREQGANRLASSEEYTPYVDAKMKANVVKEGSHEIVLYDHIQGQFHVKNSRGTKSSSTRGRTYRIILQEYACTCDMEYRGHSSDPDPLDTSILVLQDRHRFMWEWEMDPRLRPYIIRSGFYGVYRIGYITLDWGLITSLVERWRPETHTFHLHVGEMTITLQDVVVILGLRIHGLPITGTCDIDWSLLCYELLRVTPPTFEIKGSAISTRWLCHQFSYPPVDLDDATLKQCARAFILGLIGSALFTDKKGTHIHMCYLPLLRDLTQTSMYSWGSAVLAHLYRELCRASLDGATDIAGCVTLLQLWSWERLHLGRPDFGRPPAPPAAQHLEHDVVDDLPAEHLKQGLQDEALLHEGLLADLLGCRWRVSLSWAQNPSRVLTFYRDQLDAQTHDQVLWEPYMGDLVAHLPAISLADQEIWRTMSPLICFDIVEWHRPERVLR</sequence>
<evidence type="ECO:0000259" key="2">
    <source>
        <dbReference type="Pfam" id="PF03108"/>
    </source>
</evidence>
<dbReference type="PANTHER" id="PTHR46033">
    <property type="entry name" value="PROTEIN MAIN-LIKE 2"/>
    <property type="match status" value="1"/>
</dbReference>
<protein>
    <submittedName>
        <fullName evidence="4">Serine/threonine-protein phosphatase 7 long form-like</fullName>
    </submittedName>
</protein>
<comment type="caution">
    <text evidence="4">The sequence shown here is derived from an EMBL/GenBank/DDBJ whole genome shotgun (WGS) entry which is preliminary data.</text>
</comment>
<feature type="domain" description="Aminotransferase-like plant mobile" evidence="3">
    <location>
        <begin position="737"/>
        <end position="1058"/>
    </location>
</feature>
<gene>
    <name evidence="4" type="primary">MAIL3_224</name>
    <name evidence="4" type="ORF">CK203_062125</name>
</gene>
<dbReference type="InterPro" id="IPR004332">
    <property type="entry name" value="Transposase_MuDR"/>
</dbReference>
<feature type="compositionally biased region" description="Acidic residues" evidence="1">
    <location>
        <begin position="159"/>
        <end position="171"/>
    </location>
</feature>
<organism evidence="4 5">
    <name type="scientific">Vitis vinifera</name>
    <name type="common">Grape</name>
    <dbReference type="NCBI Taxonomy" id="29760"/>
    <lineage>
        <taxon>Eukaryota</taxon>
        <taxon>Viridiplantae</taxon>
        <taxon>Streptophyta</taxon>
        <taxon>Embryophyta</taxon>
        <taxon>Tracheophyta</taxon>
        <taxon>Spermatophyta</taxon>
        <taxon>Magnoliopsida</taxon>
        <taxon>eudicotyledons</taxon>
        <taxon>Gunneridae</taxon>
        <taxon>Pentapetalae</taxon>
        <taxon>rosids</taxon>
        <taxon>Vitales</taxon>
        <taxon>Vitaceae</taxon>
        <taxon>Viteae</taxon>
        <taxon>Vitis</taxon>
    </lineage>
</organism>
<dbReference type="AlphaFoldDB" id="A0A438FQZ6"/>
<name>A0A438FQZ6_VITVI</name>